<dbReference type="Gene3D" id="3.40.50.300">
    <property type="entry name" value="P-loop containing nucleotide triphosphate hydrolases"/>
    <property type="match status" value="1"/>
</dbReference>
<proteinExistence type="predicted"/>
<dbReference type="PANTHER" id="PTHR43581">
    <property type="entry name" value="ATP/GTP PHOSPHATASE"/>
    <property type="match status" value="1"/>
</dbReference>
<dbReference type="RefSeq" id="WP_145369206.1">
    <property type="nucleotide sequence ID" value="NZ_CP036275.1"/>
</dbReference>
<feature type="domain" description="Endonuclease GajA/Old nuclease/RecF-like AAA" evidence="1">
    <location>
        <begin position="1"/>
        <end position="379"/>
    </location>
</feature>
<name>A0A517Z5Y4_9PLAN</name>
<protein>
    <recommendedName>
        <fullName evidence="1">Endonuclease GajA/Old nuclease/RecF-like AAA domain-containing protein</fullName>
    </recommendedName>
</protein>
<dbReference type="InterPro" id="IPR027417">
    <property type="entry name" value="P-loop_NTPase"/>
</dbReference>
<dbReference type="EMBL" id="CP036275">
    <property type="protein sequence ID" value="QDU37910.1"/>
    <property type="molecule type" value="Genomic_DNA"/>
</dbReference>
<dbReference type="Pfam" id="PF13175">
    <property type="entry name" value="AAA_15"/>
    <property type="match status" value="1"/>
</dbReference>
<evidence type="ECO:0000313" key="3">
    <source>
        <dbReference type="Proteomes" id="UP000320496"/>
    </source>
</evidence>
<reference evidence="2 3" key="1">
    <citation type="submission" date="2019-02" db="EMBL/GenBank/DDBJ databases">
        <title>Deep-cultivation of Planctomycetes and their phenomic and genomic characterization uncovers novel biology.</title>
        <authorList>
            <person name="Wiegand S."/>
            <person name="Jogler M."/>
            <person name="Boedeker C."/>
            <person name="Pinto D."/>
            <person name="Vollmers J."/>
            <person name="Rivas-Marin E."/>
            <person name="Kohn T."/>
            <person name="Peeters S.H."/>
            <person name="Heuer A."/>
            <person name="Rast P."/>
            <person name="Oberbeckmann S."/>
            <person name="Bunk B."/>
            <person name="Jeske O."/>
            <person name="Meyerdierks A."/>
            <person name="Storesund J.E."/>
            <person name="Kallscheuer N."/>
            <person name="Luecker S."/>
            <person name="Lage O.M."/>
            <person name="Pohl T."/>
            <person name="Merkel B.J."/>
            <person name="Hornburger P."/>
            <person name="Mueller R.-W."/>
            <person name="Bruemmer F."/>
            <person name="Labrenz M."/>
            <person name="Spormann A.M."/>
            <person name="Op den Camp H."/>
            <person name="Overmann J."/>
            <person name="Amann R."/>
            <person name="Jetten M.S.M."/>
            <person name="Mascher T."/>
            <person name="Medema M.H."/>
            <person name="Devos D.P."/>
            <person name="Kaster A.-K."/>
            <person name="Ovreas L."/>
            <person name="Rohde M."/>
            <person name="Galperin M.Y."/>
            <person name="Jogler C."/>
        </authorList>
    </citation>
    <scope>NUCLEOTIDE SEQUENCE [LARGE SCALE GENOMIC DNA]</scope>
    <source>
        <strain evidence="2 3">Mal4</strain>
    </source>
</reference>
<dbReference type="OrthoDB" id="9792800at2"/>
<sequence length="507" mass="56592">MKIRTVGIKGFRGYSSPIEVEVGDLLVLVGKNDIGKSTVLEALDIFFNDGKGNVKLDKDDINKANLASGDDCVEIFVEFEELPASIVIDATNETTLADEHLLTSAGTLKVIKRYPKAGREKVFISAHHPTAAGCKDLLLKKNANLKELLDDQGLECPDKTKNSELRKAIWSGQSDLELQDCEIEVAKIDARNIWDQLKSYMPLYSLFQADRKNSDGDSEVQDPMRLAVREILGDPTIQSELAKVADTVKTRLDEVAAQTLTKLVELNPEIASSLNPQIPDPASLKWTDVFKNVSIAGDEEIPINKRGSGVKRLILISFFRAEAERRQRETGLPSVVYAIEEPETSQHPEHQRALVSALLSLSEASGTQIVLTSHSPEIVKQLKFENLLLIAGQQPEDIRNVEESELPYPSLNEVNFSAFDESSFEYHNELYGFIEAEGKLGAFKSGQATMHYKKQNKDRSTTGLQIVLTEYIRHQIHHPENEANPRFTEQELRQSIEAMRAFIQANP</sequence>
<organism evidence="2 3">
    <name type="scientific">Maioricimonas rarisocia</name>
    <dbReference type="NCBI Taxonomy" id="2528026"/>
    <lineage>
        <taxon>Bacteria</taxon>
        <taxon>Pseudomonadati</taxon>
        <taxon>Planctomycetota</taxon>
        <taxon>Planctomycetia</taxon>
        <taxon>Planctomycetales</taxon>
        <taxon>Planctomycetaceae</taxon>
        <taxon>Maioricimonas</taxon>
    </lineage>
</organism>
<dbReference type="KEGG" id="mri:Mal4_22290"/>
<dbReference type="InterPro" id="IPR051396">
    <property type="entry name" value="Bact_Antivir_Def_Nuclease"/>
</dbReference>
<dbReference type="PANTHER" id="PTHR43581:SF4">
    <property type="entry name" value="ATP_GTP PHOSPHATASE"/>
    <property type="match status" value="1"/>
</dbReference>
<dbReference type="Proteomes" id="UP000320496">
    <property type="component" value="Chromosome"/>
</dbReference>
<evidence type="ECO:0000259" key="1">
    <source>
        <dbReference type="Pfam" id="PF13175"/>
    </source>
</evidence>
<keyword evidence="3" id="KW-1185">Reference proteome</keyword>
<gene>
    <name evidence="2" type="ORF">Mal4_22290</name>
</gene>
<dbReference type="SUPFAM" id="SSF52540">
    <property type="entry name" value="P-loop containing nucleoside triphosphate hydrolases"/>
    <property type="match status" value="1"/>
</dbReference>
<dbReference type="AlphaFoldDB" id="A0A517Z5Y4"/>
<dbReference type="InterPro" id="IPR041685">
    <property type="entry name" value="AAA_GajA/Old/RecF-like"/>
</dbReference>
<evidence type="ECO:0000313" key="2">
    <source>
        <dbReference type="EMBL" id="QDU37910.1"/>
    </source>
</evidence>
<accession>A0A517Z5Y4</accession>